<keyword evidence="1" id="KW-0812">Transmembrane</keyword>
<organism evidence="2 3">
    <name type="scientific">Neogemmobacter tilapiae</name>
    <dbReference type="NCBI Taxonomy" id="875041"/>
    <lineage>
        <taxon>Bacteria</taxon>
        <taxon>Pseudomonadati</taxon>
        <taxon>Pseudomonadota</taxon>
        <taxon>Alphaproteobacteria</taxon>
        <taxon>Rhodobacterales</taxon>
        <taxon>Paracoccaceae</taxon>
        <taxon>Neogemmobacter</taxon>
    </lineage>
</organism>
<proteinExistence type="predicted"/>
<name>A0A918TR87_9RHOB</name>
<reference evidence="2" key="1">
    <citation type="journal article" date="2014" name="Int. J. Syst. Evol. Microbiol.">
        <title>Complete genome sequence of Corynebacterium casei LMG S-19264T (=DSM 44701T), isolated from a smear-ripened cheese.</title>
        <authorList>
            <consortium name="US DOE Joint Genome Institute (JGI-PGF)"/>
            <person name="Walter F."/>
            <person name="Albersmeier A."/>
            <person name="Kalinowski J."/>
            <person name="Ruckert C."/>
        </authorList>
    </citation>
    <scope>NUCLEOTIDE SEQUENCE</scope>
    <source>
        <strain evidence="2">KCTC 23310</strain>
    </source>
</reference>
<protein>
    <recommendedName>
        <fullName evidence="4">Tetratricopeptide repeat protein</fullName>
    </recommendedName>
</protein>
<evidence type="ECO:0008006" key="4">
    <source>
        <dbReference type="Google" id="ProtNLM"/>
    </source>
</evidence>
<keyword evidence="3" id="KW-1185">Reference proteome</keyword>
<evidence type="ECO:0000313" key="2">
    <source>
        <dbReference type="EMBL" id="GHC58349.1"/>
    </source>
</evidence>
<dbReference type="RefSeq" id="WP_189411764.1">
    <property type="nucleotide sequence ID" value="NZ_BMYJ01000006.1"/>
</dbReference>
<comment type="caution">
    <text evidence="2">The sequence shown here is derived from an EMBL/GenBank/DDBJ whole genome shotgun (WGS) entry which is preliminary data.</text>
</comment>
<dbReference type="Proteomes" id="UP000638981">
    <property type="component" value="Unassembled WGS sequence"/>
</dbReference>
<keyword evidence="1" id="KW-1133">Transmembrane helix</keyword>
<feature type="transmembrane region" description="Helical" evidence="1">
    <location>
        <begin position="27"/>
        <end position="45"/>
    </location>
</feature>
<sequence>MSNPESFVDEVSEAVRRDKLYASFRRYGWIGLVVVLAIVGGAAWNEWQKSQADSRAQAFGDAVLTAIESPDAAARAKALAAVPADGSQLAVQKLLAATDVDGDRAGAVAALDALAGDMTQPETYRDLALLKSVLLQPELALADRRAKLEPLAGLGRPFSLLAREQLALMLAEEGKTAEAIAALTELTQVTDAPGGLRQRAGAMVVALGGVLDEPAPAELQEGASE</sequence>
<evidence type="ECO:0000256" key="1">
    <source>
        <dbReference type="SAM" id="Phobius"/>
    </source>
</evidence>
<dbReference type="EMBL" id="BMYJ01000006">
    <property type="protein sequence ID" value="GHC58349.1"/>
    <property type="molecule type" value="Genomic_DNA"/>
</dbReference>
<evidence type="ECO:0000313" key="3">
    <source>
        <dbReference type="Proteomes" id="UP000638981"/>
    </source>
</evidence>
<accession>A0A918TR87</accession>
<dbReference type="AlphaFoldDB" id="A0A918TR87"/>
<gene>
    <name evidence="2" type="ORF">GCM10007315_22490</name>
</gene>
<reference evidence="2" key="2">
    <citation type="submission" date="2020-09" db="EMBL/GenBank/DDBJ databases">
        <authorList>
            <person name="Sun Q."/>
            <person name="Kim S."/>
        </authorList>
    </citation>
    <scope>NUCLEOTIDE SEQUENCE</scope>
    <source>
        <strain evidence="2">KCTC 23310</strain>
    </source>
</reference>
<keyword evidence="1" id="KW-0472">Membrane</keyword>